<organism evidence="1 2">
    <name type="scientific">Protea cynaroides</name>
    <dbReference type="NCBI Taxonomy" id="273540"/>
    <lineage>
        <taxon>Eukaryota</taxon>
        <taxon>Viridiplantae</taxon>
        <taxon>Streptophyta</taxon>
        <taxon>Embryophyta</taxon>
        <taxon>Tracheophyta</taxon>
        <taxon>Spermatophyta</taxon>
        <taxon>Magnoliopsida</taxon>
        <taxon>Proteales</taxon>
        <taxon>Proteaceae</taxon>
        <taxon>Protea</taxon>
    </lineage>
</organism>
<gene>
    <name evidence="1" type="ORF">NE237_012639</name>
</gene>
<evidence type="ECO:0000313" key="2">
    <source>
        <dbReference type="Proteomes" id="UP001141806"/>
    </source>
</evidence>
<dbReference type="InterPro" id="IPR023213">
    <property type="entry name" value="CAT-like_dom_sf"/>
</dbReference>
<sequence length="172" mass="19593">MDGKRTENLFETIKQVLAKALVHFYPLTGRFKQDPDGRFIVNAQEKVYHLLKQLQTVTFVSLAILQSLISRNTENLFMLAMKRRIFSGCECNAGEQIGRPLTKSTIESVHIQSLDDYIEATSRKIPPHEAFVGNKWFRLPSNDIDFGWGSPKQFTNANPQKGNSYRSCPEQG</sequence>
<reference evidence="1" key="1">
    <citation type="journal article" date="2023" name="Plant J.">
        <title>The genome of the king protea, Protea cynaroides.</title>
        <authorList>
            <person name="Chang J."/>
            <person name="Duong T.A."/>
            <person name="Schoeman C."/>
            <person name="Ma X."/>
            <person name="Roodt D."/>
            <person name="Barker N."/>
            <person name="Li Z."/>
            <person name="Van de Peer Y."/>
            <person name="Mizrachi E."/>
        </authorList>
    </citation>
    <scope>NUCLEOTIDE SEQUENCE</scope>
    <source>
        <tissue evidence="1">Young leaves</tissue>
    </source>
</reference>
<protein>
    <submittedName>
        <fullName evidence="1">Uncharacterized protein</fullName>
    </submittedName>
</protein>
<comment type="caution">
    <text evidence="1">The sequence shown here is derived from an EMBL/GenBank/DDBJ whole genome shotgun (WGS) entry which is preliminary data.</text>
</comment>
<name>A0A9Q0GZH4_9MAGN</name>
<proteinExistence type="predicted"/>
<evidence type="ECO:0000313" key="1">
    <source>
        <dbReference type="EMBL" id="KAJ4955856.1"/>
    </source>
</evidence>
<dbReference type="EMBL" id="JAMYWD010000011">
    <property type="protein sequence ID" value="KAJ4955856.1"/>
    <property type="molecule type" value="Genomic_DNA"/>
</dbReference>
<accession>A0A9Q0GZH4</accession>
<dbReference type="OrthoDB" id="1918817at2759"/>
<dbReference type="Gene3D" id="3.30.559.10">
    <property type="entry name" value="Chloramphenicol acetyltransferase-like domain"/>
    <property type="match status" value="2"/>
</dbReference>
<keyword evidence="2" id="KW-1185">Reference proteome</keyword>
<dbReference type="AlphaFoldDB" id="A0A9Q0GZH4"/>
<dbReference type="Proteomes" id="UP001141806">
    <property type="component" value="Unassembled WGS sequence"/>
</dbReference>